<sequence>MSSKSTVFDDTGRLMTTVLEAGSWHNHYPGDSRIELDLSRLVSFYGSALISSLIPLRRGQQRHEHRLQGISSNDVQALRKTVSDGLTRKGGGSGINWKSFLRVITVRYADRLELIHHLLNFTEVEQSSRGPLDTAKLVQQQLRITLTPYIINTAAPPPSINSQGESSSHSSIVPVFKHCATTHSDSTRSLLPFDVIRAATLGSFVEGLDSFINPSSAVVPSPTRMESLLHKWRAEITGLINWLDWSIWIKCRPACGFEEMCYLPTWPFFRTYNQTELPGHASKPSNQEDDWLIPRPRNRSSGANVGIQTLPDITWSDL</sequence>
<evidence type="ECO:0000313" key="3">
    <source>
        <dbReference type="Proteomes" id="UP000565441"/>
    </source>
</evidence>
<dbReference type="InterPro" id="IPR038921">
    <property type="entry name" value="YOR389W-like"/>
</dbReference>
<evidence type="ECO:0000256" key="1">
    <source>
        <dbReference type="SAM" id="MobiDB-lite"/>
    </source>
</evidence>
<name>A0A8H5M390_9AGAR</name>
<dbReference type="AlphaFoldDB" id="A0A8H5M390"/>
<evidence type="ECO:0000313" key="2">
    <source>
        <dbReference type="EMBL" id="KAF5379670.1"/>
    </source>
</evidence>
<dbReference type="OrthoDB" id="10261782at2759"/>
<dbReference type="PANTHER" id="PTHR35204:SF1">
    <property type="entry name" value="ENTEROTOXIN"/>
    <property type="match status" value="1"/>
</dbReference>
<dbReference type="EMBL" id="JAACJP010000015">
    <property type="protein sequence ID" value="KAF5379670.1"/>
    <property type="molecule type" value="Genomic_DNA"/>
</dbReference>
<gene>
    <name evidence="2" type="ORF">D9615_005756</name>
</gene>
<accession>A0A8H5M390</accession>
<proteinExistence type="predicted"/>
<reference evidence="2 3" key="1">
    <citation type="journal article" date="2020" name="ISME J.">
        <title>Uncovering the hidden diversity of litter-decomposition mechanisms in mushroom-forming fungi.</title>
        <authorList>
            <person name="Floudas D."/>
            <person name="Bentzer J."/>
            <person name="Ahren D."/>
            <person name="Johansson T."/>
            <person name="Persson P."/>
            <person name="Tunlid A."/>
        </authorList>
    </citation>
    <scope>NUCLEOTIDE SEQUENCE [LARGE SCALE GENOMIC DNA]</scope>
    <source>
        <strain evidence="2 3">CBS 661.87</strain>
    </source>
</reference>
<keyword evidence="3" id="KW-1185">Reference proteome</keyword>
<dbReference type="Proteomes" id="UP000565441">
    <property type="component" value="Unassembled WGS sequence"/>
</dbReference>
<protein>
    <submittedName>
        <fullName evidence="2">Uncharacterized protein</fullName>
    </submittedName>
</protein>
<dbReference type="PANTHER" id="PTHR35204">
    <property type="entry name" value="YALI0A21131P"/>
    <property type="match status" value="1"/>
</dbReference>
<feature type="region of interest" description="Disordered" evidence="1">
    <location>
        <begin position="279"/>
        <end position="305"/>
    </location>
</feature>
<organism evidence="2 3">
    <name type="scientific">Tricholomella constricta</name>
    <dbReference type="NCBI Taxonomy" id="117010"/>
    <lineage>
        <taxon>Eukaryota</taxon>
        <taxon>Fungi</taxon>
        <taxon>Dikarya</taxon>
        <taxon>Basidiomycota</taxon>
        <taxon>Agaricomycotina</taxon>
        <taxon>Agaricomycetes</taxon>
        <taxon>Agaricomycetidae</taxon>
        <taxon>Agaricales</taxon>
        <taxon>Tricholomatineae</taxon>
        <taxon>Lyophyllaceae</taxon>
        <taxon>Tricholomella</taxon>
    </lineage>
</organism>
<comment type="caution">
    <text evidence="2">The sequence shown here is derived from an EMBL/GenBank/DDBJ whole genome shotgun (WGS) entry which is preliminary data.</text>
</comment>